<dbReference type="EMBL" id="REGN01003982">
    <property type="protein sequence ID" value="RNA19753.1"/>
    <property type="molecule type" value="Genomic_DNA"/>
</dbReference>
<keyword evidence="3" id="KW-1185">Reference proteome</keyword>
<evidence type="ECO:0000256" key="1">
    <source>
        <dbReference type="SAM" id="MobiDB-lite"/>
    </source>
</evidence>
<feature type="compositionally biased region" description="Polar residues" evidence="1">
    <location>
        <begin position="1"/>
        <end position="16"/>
    </location>
</feature>
<sequence>MVNSWYRSSTCQSLSSKAPKHVLGGTNDLSVATIYRTCISRFRLKLWRFYILFLFFNKKKGLLRYVITGSHKRMIT</sequence>
<organism evidence="2 3">
    <name type="scientific">Brachionus plicatilis</name>
    <name type="common">Marine rotifer</name>
    <name type="synonym">Brachionus muelleri</name>
    <dbReference type="NCBI Taxonomy" id="10195"/>
    <lineage>
        <taxon>Eukaryota</taxon>
        <taxon>Metazoa</taxon>
        <taxon>Spiralia</taxon>
        <taxon>Gnathifera</taxon>
        <taxon>Rotifera</taxon>
        <taxon>Eurotatoria</taxon>
        <taxon>Monogononta</taxon>
        <taxon>Pseudotrocha</taxon>
        <taxon>Ploima</taxon>
        <taxon>Brachionidae</taxon>
        <taxon>Brachionus</taxon>
    </lineage>
</organism>
<feature type="region of interest" description="Disordered" evidence="1">
    <location>
        <begin position="1"/>
        <end position="20"/>
    </location>
</feature>
<proteinExistence type="predicted"/>
<protein>
    <submittedName>
        <fullName evidence="2">Uncharacterized protein</fullName>
    </submittedName>
</protein>
<gene>
    <name evidence="2" type="ORF">BpHYR1_052491</name>
</gene>
<reference evidence="2 3" key="1">
    <citation type="journal article" date="2018" name="Sci. Rep.">
        <title>Genomic signatures of local adaptation to the degree of environmental predictability in rotifers.</title>
        <authorList>
            <person name="Franch-Gras L."/>
            <person name="Hahn C."/>
            <person name="Garcia-Roger E.M."/>
            <person name="Carmona M.J."/>
            <person name="Serra M."/>
            <person name="Gomez A."/>
        </authorList>
    </citation>
    <scope>NUCLEOTIDE SEQUENCE [LARGE SCALE GENOMIC DNA]</scope>
    <source>
        <strain evidence="2">HYR1</strain>
    </source>
</reference>
<dbReference type="Proteomes" id="UP000276133">
    <property type="component" value="Unassembled WGS sequence"/>
</dbReference>
<accession>A0A3M7R812</accession>
<evidence type="ECO:0000313" key="2">
    <source>
        <dbReference type="EMBL" id="RNA19753.1"/>
    </source>
</evidence>
<evidence type="ECO:0000313" key="3">
    <source>
        <dbReference type="Proteomes" id="UP000276133"/>
    </source>
</evidence>
<comment type="caution">
    <text evidence="2">The sequence shown here is derived from an EMBL/GenBank/DDBJ whole genome shotgun (WGS) entry which is preliminary data.</text>
</comment>
<dbReference type="AlphaFoldDB" id="A0A3M7R812"/>
<name>A0A3M7R812_BRAPC</name>